<organism evidence="1 2">
    <name type="scientific">Portunus trituberculatus</name>
    <name type="common">Swimming crab</name>
    <name type="synonym">Neptunus trituberculatus</name>
    <dbReference type="NCBI Taxonomy" id="210409"/>
    <lineage>
        <taxon>Eukaryota</taxon>
        <taxon>Metazoa</taxon>
        <taxon>Ecdysozoa</taxon>
        <taxon>Arthropoda</taxon>
        <taxon>Crustacea</taxon>
        <taxon>Multicrustacea</taxon>
        <taxon>Malacostraca</taxon>
        <taxon>Eumalacostraca</taxon>
        <taxon>Eucarida</taxon>
        <taxon>Decapoda</taxon>
        <taxon>Pleocyemata</taxon>
        <taxon>Brachyura</taxon>
        <taxon>Eubrachyura</taxon>
        <taxon>Portunoidea</taxon>
        <taxon>Portunidae</taxon>
        <taxon>Portuninae</taxon>
        <taxon>Portunus</taxon>
    </lineage>
</organism>
<gene>
    <name evidence="1" type="ORF">E2C01_049445</name>
</gene>
<keyword evidence="2" id="KW-1185">Reference proteome</keyword>
<reference evidence="1 2" key="1">
    <citation type="submission" date="2019-05" db="EMBL/GenBank/DDBJ databases">
        <title>Another draft genome of Portunus trituberculatus and its Hox gene families provides insights of decapod evolution.</title>
        <authorList>
            <person name="Jeong J.-H."/>
            <person name="Song I."/>
            <person name="Kim S."/>
            <person name="Choi T."/>
            <person name="Kim D."/>
            <person name="Ryu S."/>
            <person name="Kim W."/>
        </authorList>
    </citation>
    <scope>NUCLEOTIDE SEQUENCE [LARGE SCALE GENOMIC DNA]</scope>
    <source>
        <tissue evidence="1">Muscle</tissue>
    </source>
</reference>
<sequence length="12" mass="1297">MSISQSILPSFS</sequence>
<dbReference type="Proteomes" id="UP000324222">
    <property type="component" value="Unassembled WGS sequence"/>
</dbReference>
<name>A0A5B7GDW8_PORTR</name>
<accession>A0A5B7GDW8</accession>
<protein>
    <submittedName>
        <fullName evidence="1">Uncharacterized protein</fullName>
    </submittedName>
</protein>
<dbReference type="EMBL" id="VSRR010013240">
    <property type="protein sequence ID" value="MPC55507.1"/>
    <property type="molecule type" value="Genomic_DNA"/>
</dbReference>
<comment type="caution">
    <text evidence="1">The sequence shown here is derived from an EMBL/GenBank/DDBJ whole genome shotgun (WGS) entry which is preliminary data.</text>
</comment>
<proteinExistence type="predicted"/>
<evidence type="ECO:0000313" key="1">
    <source>
        <dbReference type="EMBL" id="MPC55507.1"/>
    </source>
</evidence>
<evidence type="ECO:0000313" key="2">
    <source>
        <dbReference type="Proteomes" id="UP000324222"/>
    </source>
</evidence>